<keyword evidence="8" id="KW-0648">Protein biosynthesis</keyword>
<organism evidence="8 9">
    <name type="scientific">Entamoeba invadens IP1</name>
    <dbReference type="NCBI Taxonomy" id="370355"/>
    <lineage>
        <taxon>Eukaryota</taxon>
        <taxon>Amoebozoa</taxon>
        <taxon>Evosea</taxon>
        <taxon>Archamoebae</taxon>
        <taxon>Mastigamoebida</taxon>
        <taxon>Entamoebidae</taxon>
        <taxon>Entamoeba</taxon>
    </lineage>
</organism>
<feature type="domain" description="Bromo" evidence="7">
    <location>
        <begin position="1154"/>
        <end position="1224"/>
    </location>
</feature>
<keyword evidence="9" id="KW-1185">Reference proteome</keyword>
<dbReference type="PROSITE" id="PS50014">
    <property type="entry name" value="BROMODOMAIN_2"/>
    <property type="match status" value="1"/>
</dbReference>
<evidence type="ECO:0000256" key="4">
    <source>
        <dbReference type="PROSITE-ProRule" id="PRU00035"/>
    </source>
</evidence>
<feature type="compositionally biased region" description="Basic and acidic residues" evidence="6">
    <location>
        <begin position="389"/>
        <end position="406"/>
    </location>
</feature>
<dbReference type="GO" id="GO:0016251">
    <property type="term" value="F:RNA polymerase II general transcription initiation factor activity"/>
    <property type="evidence" value="ECO:0007669"/>
    <property type="project" value="InterPro"/>
</dbReference>
<name>A0A0A1TVP0_ENTIV</name>
<dbReference type="SUPFAM" id="SSF47370">
    <property type="entry name" value="Bromodomain"/>
    <property type="match status" value="1"/>
</dbReference>
<dbReference type="CDD" id="cd04369">
    <property type="entry name" value="Bromodomain"/>
    <property type="match status" value="1"/>
</dbReference>
<evidence type="ECO:0000256" key="1">
    <source>
        <dbReference type="ARBA" id="ARBA00004123"/>
    </source>
</evidence>
<dbReference type="InterPro" id="IPR040240">
    <property type="entry name" value="TAF1"/>
</dbReference>
<dbReference type="GO" id="GO:0005669">
    <property type="term" value="C:transcription factor TFIID complex"/>
    <property type="evidence" value="ECO:0007669"/>
    <property type="project" value="InterPro"/>
</dbReference>
<feature type="compositionally biased region" description="Basic and acidic residues" evidence="6">
    <location>
        <begin position="338"/>
        <end position="365"/>
    </location>
</feature>
<dbReference type="PRINTS" id="PR00503">
    <property type="entry name" value="BROMODOMAIN"/>
</dbReference>
<dbReference type="Pfam" id="PF00439">
    <property type="entry name" value="Bromodomain"/>
    <property type="match status" value="1"/>
</dbReference>
<evidence type="ECO:0000256" key="6">
    <source>
        <dbReference type="SAM" id="MobiDB-lite"/>
    </source>
</evidence>
<dbReference type="InterPro" id="IPR001487">
    <property type="entry name" value="Bromodomain"/>
</dbReference>
<gene>
    <name evidence="8" type="ORF">EIN_168660</name>
</gene>
<dbReference type="GO" id="GO:0003743">
    <property type="term" value="F:translation initiation factor activity"/>
    <property type="evidence" value="ECO:0007669"/>
    <property type="project" value="UniProtKB-KW"/>
</dbReference>
<sequence length="1252" mass="145626">MYPNTRSDRVTYFDVFPSCIFKTRHRHQLPSVHMDVGVITRAPNTTKLFYSKTTQIADTHAQKKSYYESHPFYSLFFQQNDENVEKSDDENESVESLVEDDVVKQIDTNVIKVESTNVILDDWEHQIVWSQNSTKSKLPKVEKVRNPPLEKSDTFLQVNPWRIFSGSCPPKRLENTSTSMRWSLFPLENELLQKDCWESDVLWDEPQVSARKEIPLYLDLNDTGLLLTEAVVPADPDMSCEESVNTPMDIETDEAIKYKEDEKENIGINETFNTLEKSDLKDVFVKLEEKKEEKKLAALPGLGDTVTKLTSLPGLSEAPVLPPPMKDIMDEDETETDTFEKKEKDKSEKVEKSETKEKQKNDAKKEKSKKRKTKKDEKKDEKEDEENEEPKNENEEAKKDEKKKERKVWKIADEKLEDLSNDRYYFMGKTGYTQKKFIIYHSVPAAHLETFQTHLTMTDLQNFHRPLLSGRDTENMKIASIPVKLQNKRFNVNNTYVPQDTKELSSKDGKIHLIEYIEEFPPLLSEVGMGARIRNYCRREDELIVPDKFSTGEMVIVERGEESPFIGKVKSGKPVQSIDNKMTKTPIHESKVSTCDFLLIRNVEGDEWSIREIDHLFVAGQQQPQKDTEIPVPGSKAETLFVKERLETAIYLQFHQSTTLRISDFVYSFPLLTELTVRKILKKCATFNRKGNGNGGNWELKSDYKLMSEDDLFSKMTPERVCSYEAMMAGKMRLQDKEIELFKYSQLISAKQSFDVELKKRVEPLIEEVRIAPWTSMNVLAKEVKGTIQADFYVKDTDPRHLLEFYRRYIPKQTGTSKLNSEIKSRFGDLRKLTISQLRSALKNCGVNDERDLSKTRWELVNLLQKEVARGIGVNTEPVNGNRPVTNTASALKKQKKIKEIFEEQIEFITDENIVEEDEESDSEQETRKVIEGYLKAKRTVKEYIPRRKDALQQRSYRSQVTFHKKRIMDPTAEANKQKNRKDIRKCREQIRRMKKKELEATREKDMPPEVKVIEEDNVVFDAISGEEVVLKKTPMIEEKTEEKEISEKVEKPIQVKVEKEKKEVSKREKRRRERKEEVEKTIRGSSMEEDLTGEVTIGLQTYENYEKSERLREKSGVIVEKVEKTEKIEKMEKSKGGKDDLKSVLEKCTNEMKRNKLFSFFVQPVDTAAIKDYLSIVREPTDLNTIGKKVKKGEYLTLEDYLNDIEKLVNNCYRYNSRGMFMCATLIPYADLLYEFVLSYLAKNVSNKDCL</sequence>
<feature type="region of interest" description="Disordered" evidence="6">
    <location>
        <begin position="305"/>
        <end position="406"/>
    </location>
</feature>
<evidence type="ECO:0000313" key="8">
    <source>
        <dbReference type="EMBL" id="ELP84471.1"/>
    </source>
</evidence>
<dbReference type="OMA" id="QIRINCK"/>
<evidence type="ECO:0000256" key="5">
    <source>
        <dbReference type="SAM" id="Coils"/>
    </source>
</evidence>
<dbReference type="InterPro" id="IPR036427">
    <property type="entry name" value="Bromodomain-like_sf"/>
</dbReference>
<dbReference type="Pfam" id="PF12157">
    <property type="entry name" value="DUF3591"/>
    <property type="match status" value="1"/>
</dbReference>
<keyword evidence="2 4" id="KW-0103">Bromodomain</keyword>
<dbReference type="RefSeq" id="XP_004183817.1">
    <property type="nucleotide sequence ID" value="XM_004183769.1"/>
</dbReference>
<keyword evidence="3" id="KW-0539">Nucleus</keyword>
<dbReference type="SMART" id="SM00297">
    <property type="entry name" value="BROMO"/>
    <property type="match status" value="1"/>
</dbReference>
<dbReference type="EC" id="2.7.11.1" evidence="8"/>
<dbReference type="AlphaFoldDB" id="A0A0A1TVP0"/>
<dbReference type="PANTHER" id="PTHR13900">
    <property type="entry name" value="TRANSCRIPTION INITIATION FACTOR TFIID"/>
    <property type="match status" value="1"/>
</dbReference>
<dbReference type="Gene3D" id="1.20.920.10">
    <property type="entry name" value="Bromodomain-like"/>
    <property type="match status" value="1"/>
</dbReference>
<dbReference type="Proteomes" id="UP000014680">
    <property type="component" value="Unassembled WGS sequence"/>
</dbReference>
<protein>
    <submittedName>
        <fullName evidence="8">Transcription initiation factor tfiid, putative</fullName>
        <ecNumber evidence="8">2.7.11.1</ecNumber>
    </submittedName>
</protein>
<dbReference type="GO" id="GO:0004402">
    <property type="term" value="F:histone acetyltransferase activity"/>
    <property type="evidence" value="ECO:0007669"/>
    <property type="project" value="InterPro"/>
</dbReference>
<accession>A0A0A1TVP0</accession>
<dbReference type="GO" id="GO:0051123">
    <property type="term" value="P:RNA polymerase II preinitiation complex assembly"/>
    <property type="evidence" value="ECO:0007669"/>
    <property type="project" value="TreeGrafter"/>
</dbReference>
<comment type="subcellular location">
    <subcellularLocation>
        <location evidence="1">Nucleus</location>
    </subcellularLocation>
</comment>
<evidence type="ECO:0000256" key="2">
    <source>
        <dbReference type="ARBA" id="ARBA00023117"/>
    </source>
</evidence>
<proteinExistence type="predicted"/>
<feature type="region of interest" description="Disordered" evidence="6">
    <location>
        <begin position="1059"/>
        <end position="1082"/>
    </location>
</feature>
<dbReference type="VEuPathDB" id="AmoebaDB:EIN_168660"/>
<dbReference type="EMBL" id="KB207112">
    <property type="protein sequence ID" value="ELP84471.1"/>
    <property type="molecule type" value="Genomic_DNA"/>
</dbReference>
<dbReference type="GO" id="GO:0017025">
    <property type="term" value="F:TBP-class protein binding"/>
    <property type="evidence" value="ECO:0007669"/>
    <property type="project" value="InterPro"/>
</dbReference>
<dbReference type="PANTHER" id="PTHR13900:SF0">
    <property type="entry name" value="TRANSCRIPTION INITIATION FACTOR TFIID SUBUNIT 1"/>
    <property type="match status" value="1"/>
</dbReference>
<feature type="coiled-coil region" evidence="5">
    <location>
        <begin position="977"/>
        <end position="1004"/>
    </location>
</feature>
<dbReference type="InterPro" id="IPR022591">
    <property type="entry name" value="TAF1_HAT_dom"/>
</dbReference>
<keyword evidence="5" id="KW-0175">Coiled coil</keyword>
<evidence type="ECO:0000313" key="9">
    <source>
        <dbReference type="Proteomes" id="UP000014680"/>
    </source>
</evidence>
<dbReference type="GeneID" id="14883544"/>
<reference evidence="8 9" key="1">
    <citation type="submission" date="2012-10" db="EMBL/GenBank/DDBJ databases">
        <authorList>
            <person name="Zafar N."/>
            <person name="Inman J."/>
            <person name="Hall N."/>
            <person name="Lorenzi H."/>
            <person name="Caler E."/>
        </authorList>
    </citation>
    <scope>NUCLEOTIDE SEQUENCE [LARGE SCALE GENOMIC DNA]</scope>
    <source>
        <strain evidence="8 9">IP1</strain>
    </source>
</reference>
<keyword evidence="8" id="KW-0808">Transferase</keyword>
<keyword evidence="8" id="KW-0396">Initiation factor</keyword>
<evidence type="ECO:0000256" key="3">
    <source>
        <dbReference type="ARBA" id="ARBA00023242"/>
    </source>
</evidence>
<dbReference type="GO" id="GO:0004674">
    <property type="term" value="F:protein serine/threonine kinase activity"/>
    <property type="evidence" value="ECO:0007669"/>
    <property type="project" value="UniProtKB-EC"/>
</dbReference>
<dbReference type="OrthoDB" id="5752at2759"/>
<dbReference type="KEGG" id="eiv:EIN_168660"/>
<evidence type="ECO:0000259" key="7">
    <source>
        <dbReference type="PROSITE" id="PS50014"/>
    </source>
</evidence>